<evidence type="ECO:0000313" key="3">
    <source>
        <dbReference type="EMBL" id="CEJ82359.1"/>
    </source>
</evidence>
<dbReference type="Gene3D" id="3.20.20.140">
    <property type="entry name" value="Metal-dependent hydrolases"/>
    <property type="match status" value="2"/>
</dbReference>
<accession>A0A0A1TAF2</accession>
<dbReference type="SUPFAM" id="SSF51338">
    <property type="entry name" value="Composite domain of metallo-dependent hydrolases"/>
    <property type="match status" value="1"/>
</dbReference>
<protein>
    <recommendedName>
        <fullName evidence="2">Amidohydrolase 3 domain-containing protein</fullName>
    </recommendedName>
</protein>
<dbReference type="EMBL" id="CDHN01000001">
    <property type="protein sequence ID" value="CEJ82359.1"/>
    <property type="molecule type" value="Genomic_DNA"/>
</dbReference>
<feature type="domain" description="Amidohydrolase 3" evidence="2">
    <location>
        <begin position="472"/>
        <end position="528"/>
    </location>
</feature>
<dbReference type="CDD" id="cd01309">
    <property type="entry name" value="Met_dep_hydrolase_C"/>
    <property type="match status" value="1"/>
</dbReference>
<proteinExistence type="predicted"/>
<dbReference type="Pfam" id="PF07969">
    <property type="entry name" value="Amidohydro_3"/>
    <property type="match status" value="1"/>
</dbReference>
<dbReference type="InterPro" id="IPR032466">
    <property type="entry name" value="Metal_Hydrolase"/>
</dbReference>
<sequence length="952" mass="102513">MDSKAELPTYTDNAGTMPLSRNPALGFPVRPRRTALRRSRGIKFITLACLALIVLSQWKQVWRAERGEPKLAAAKLQENLQTCAKLRTKPSDPIGLGRERNARYIDGHKPTLIRNATIWVGEPVKGTSVSDAHAGKGWEWIHGDIFLEHGLIKQVYKGLSTETLPEDTIVFDAAGKQVTTGIIDMHSHAGVGPLPSLRGNEDTNEMGDDITPWARSIDSFKPLDSQIQTIKSGGVTTSLVLPGSGNNIGGEAFVFKFAVGKPDGREEIAAVDMLADPDRNWRYMKMACGENAKRVHGAIDKVPTSRMGESYAFRRAFESARSLVQKQDDWCDKATAIGVENMEEYLPETLQWETLAAAMRGQVHINVHCYTVADLEAMVDHTNEFQFAVRAFHHAHETYLVPDILKRVWGGRAPSSALFADNMYYKAEAYLGSVYAGKHLYDAGLTPIYVSDNPVLNAQHVLFEAAKAHHWGLPYHAALSSVTSAPAEELGMGQRLGKIKPGYDADIVVWDSDPLSIGATPVQVWIDGTAQFENPFVLEKPLKTPIIKQEVPSAETLETAIESSNVVFTGVTNVWIPGFDTVAKGEPVNVVVKDGEISCVGPCVSQLDNAKLSNATVVDLKDGHLTKAFTAFGGSLGLNEIDAEKEASNGNSGDKFTRAVDGLQMQGIKLAAALTSGVTRSMSAPVRSGPGSEHGVSVGFLTNSHTSLDPGAVFSEELALHYSFGLSARDKTSYAALFGDLRSKLLKAIKDKSEVFNSFSEEAYLQRVVNGDLTLVASVDSADGIATLLRVKSQVEKANDGKPLRVAIFGGAEAFILADALAAAKVDVILSAFQPLGLNWDQRRALTGAPLTNGTAITRLVEAGVTVAVGLGEDWQVRDFGFGAAAAHINSDGLISEREALELVSGNLYKILGIEEDIKGHFIVHQGSPMDITSTIVAVGGGKKSVSVFASS</sequence>
<dbReference type="GO" id="GO:0006046">
    <property type="term" value="P:N-acetylglucosamine catabolic process"/>
    <property type="evidence" value="ECO:0007669"/>
    <property type="project" value="TreeGrafter"/>
</dbReference>
<evidence type="ECO:0000256" key="1">
    <source>
        <dbReference type="ARBA" id="ARBA00022801"/>
    </source>
</evidence>
<reference evidence="3 4" key="1">
    <citation type="journal article" date="2015" name="Genome Announc.">
        <title>Draft Genome Sequence and Gene Annotation of the Entomopathogenic Fungus Verticillium hemipterigenum.</title>
        <authorList>
            <person name="Horn F."/>
            <person name="Habel A."/>
            <person name="Scharf D.H."/>
            <person name="Dworschak J."/>
            <person name="Brakhage A.A."/>
            <person name="Guthke R."/>
            <person name="Hertweck C."/>
            <person name="Linde J."/>
        </authorList>
    </citation>
    <scope>NUCLEOTIDE SEQUENCE [LARGE SCALE GENOMIC DNA]</scope>
</reference>
<dbReference type="Proteomes" id="UP000039046">
    <property type="component" value="Unassembled WGS sequence"/>
</dbReference>
<organism evidence="3 4">
    <name type="scientific">[Torrubiella] hemipterigena</name>
    <dbReference type="NCBI Taxonomy" id="1531966"/>
    <lineage>
        <taxon>Eukaryota</taxon>
        <taxon>Fungi</taxon>
        <taxon>Dikarya</taxon>
        <taxon>Ascomycota</taxon>
        <taxon>Pezizomycotina</taxon>
        <taxon>Sordariomycetes</taxon>
        <taxon>Hypocreomycetidae</taxon>
        <taxon>Hypocreales</taxon>
        <taxon>Clavicipitaceae</taxon>
        <taxon>Clavicipitaceae incertae sedis</taxon>
        <taxon>'Torrubiella' clade</taxon>
    </lineage>
</organism>
<dbReference type="PANTHER" id="PTHR11113:SF14">
    <property type="entry name" value="N-ACETYLGLUCOSAMINE-6-PHOSPHATE DEACETYLASE"/>
    <property type="match status" value="1"/>
</dbReference>
<gene>
    <name evidence="3" type="ORF">VHEMI02429</name>
</gene>
<dbReference type="HOGENOM" id="CLU_006273_0_0_1"/>
<keyword evidence="4" id="KW-1185">Reference proteome</keyword>
<dbReference type="SUPFAM" id="SSF51556">
    <property type="entry name" value="Metallo-dependent hydrolases"/>
    <property type="match status" value="1"/>
</dbReference>
<evidence type="ECO:0000259" key="2">
    <source>
        <dbReference type="Pfam" id="PF07969"/>
    </source>
</evidence>
<keyword evidence="1" id="KW-0378">Hydrolase</keyword>
<dbReference type="GO" id="GO:0008448">
    <property type="term" value="F:N-acetylglucosamine-6-phosphate deacetylase activity"/>
    <property type="evidence" value="ECO:0007669"/>
    <property type="project" value="TreeGrafter"/>
</dbReference>
<dbReference type="AlphaFoldDB" id="A0A0A1TAF2"/>
<dbReference type="OrthoDB" id="10258955at2759"/>
<dbReference type="PANTHER" id="PTHR11113">
    <property type="entry name" value="N-ACETYLGLUCOSAMINE-6-PHOSPHATE DEACETYLASE"/>
    <property type="match status" value="1"/>
</dbReference>
<dbReference type="InterPro" id="IPR011059">
    <property type="entry name" value="Metal-dep_hydrolase_composite"/>
</dbReference>
<evidence type="ECO:0000313" key="4">
    <source>
        <dbReference type="Proteomes" id="UP000039046"/>
    </source>
</evidence>
<name>A0A0A1TAF2_9HYPO</name>
<dbReference type="InterPro" id="IPR013108">
    <property type="entry name" value="Amidohydro_3"/>
</dbReference>